<dbReference type="Proteomes" id="UP000543554">
    <property type="component" value="Unassembled WGS sequence"/>
</dbReference>
<name>A0AA40RZV0_9HYPH</name>
<reference evidence="1 2" key="1">
    <citation type="submission" date="2020-08" db="EMBL/GenBank/DDBJ databases">
        <title>Genomic Encyclopedia of Type Strains, Phase IV (KMG-IV): sequencing the most valuable type-strain genomes for metagenomic binning, comparative biology and taxonomic classification.</title>
        <authorList>
            <person name="Goeker M."/>
        </authorList>
    </citation>
    <scope>NUCLEOTIDE SEQUENCE [LARGE SCALE GENOMIC DNA]</scope>
    <source>
        <strain evidence="1 2">DSM 11490</strain>
    </source>
</reference>
<proteinExistence type="predicted"/>
<sequence length="32" mass="3707">MKTLLMIPLVRDTIKRSPSGEWSMTITLGLMW</sequence>
<evidence type="ECO:0000313" key="2">
    <source>
        <dbReference type="Proteomes" id="UP000543554"/>
    </source>
</evidence>
<organism evidence="1 2">
    <name type="scientific">Methylorubrum thiocyanatum</name>
    <dbReference type="NCBI Taxonomy" id="47958"/>
    <lineage>
        <taxon>Bacteria</taxon>
        <taxon>Pseudomonadati</taxon>
        <taxon>Pseudomonadota</taxon>
        <taxon>Alphaproteobacteria</taxon>
        <taxon>Hyphomicrobiales</taxon>
        <taxon>Methylobacteriaceae</taxon>
        <taxon>Methylorubrum</taxon>
    </lineage>
</organism>
<dbReference type="EMBL" id="JACJIB010000002">
    <property type="protein sequence ID" value="MBA8912024.1"/>
    <property type="molecule type" value="Genomic_DNA"/>
</dbReference>
<gene>
    <name evidence="1" type="ORF">HNR51_001092</name>
</gene>
<protein>
    <submittedName>
        <fullName evidence="1">Uncharacterized protein</fullName>
    </submittedName>
</protein>
<evidence type="ECO:0000313" key="1">
    <source>
        <dbReference type="EMBL" id="MBA8912024.1"/>
    </source>
</evidence>
<comment type="caution">
    <text evidence="1">The sequence shown here is derived from an EMBL/GenBank/DDBJ whole genome shotgun (WGS) entry which is preliminary data.</text>
</comment>
<dbReference type="AlphaFoldDB" id="A0AA40RZV0"/>
<accession>A0AA40RZV0</accession>
<keyword evidence="2" id="KW-1185">Reference proteome</keyword>